<organism evidence="10 11">
    <name type="scientific">Clostridium estertheticum subsp. estertheticum</name>
    <dbReference type="NCBI Taxonomy" id="1552"/>
    <lineage>
        <taxon>Bacteria</taxon>
        <taxon>Bacillati</taxon>
        <taxon>Bacillota</taxon>
        <taxon>Clostridia</taxon>
        <taxon>Eubacteriales</taxon>
        <taxon>Clostridiaceae</taxon>
        <taxon>Clostridium</taxon>
    </lineage>
</organism>
<accession>A0A1J0GCU1</accession>
<evidence type="ECO:0000313" key="11">
    <source>
        <dbReference type="Proteomes" id="UP000182569"/>
    </source>
</evidence>
<dbReference type="GO" id="GO:0005886">
    <property type="term" value="C:plasma membrane"/>
    <property type="evidence" value="ECO:0007669"/>
    <property type="project" value="UniProtKB-SubCell"/>
</dbReference>
<evidence type="ECO:0000256" key="7">
    <source>
        <dbReference type="PROSITE-ProRule" id="PRU00473"/>
    </source>
</evidence>
<comment type="subcellular location">
    <subcellularLocation>
        <location evidence="1">Cell membrane</location>
        <topology evidence="1">Single-pass membrane protein</topology>
    </subcellularLocation>
</comment>
<dbReference type="PROSITE" id="PS51123">
    <property type="entry name" value="OMPA_2"/>
    <property type="match status" value="1"/>
</dbReference>
<gene>
    <name evidence="10" type="ORF">A7L45_03250</name>
</gene>
<dbReference type="Pfam" id="PF13677">
    <property type="entry name" value="MotB_plug"/>
    <property type="match status" value="1"/>
</dbReference>
<evidence type="ECO:0000256" key="3">
    <source>
        <dbReference type="ARBA" id="ARBA00022475"/>
    </source>
</evidence>
<keyword evidence="3" id="KW-1003">Cell membrane</keyword>
<feature type="domain" description="OmpA-like" evidence="9">
    <location>
        <begin position="116"/>
        <end position="237"/>
    </location>
</feature>
<feature type="transmembrane region" description="Helical" evidence="8">
    <location>
        <begin position="20"/>
        <end position="37"/>
    </location>
</feature>
<dbReference type="AlphaFoldDB" id="A0A1J0GCU1"/>
<comment type="similarity">
    <text evidence="2">Belongs to the MotB family.</text>
</comment>
<dbReference type="STRING" id="1552.A7L45_03250"/>
<keyword evidence="5 8" id="KW-1133">Transmembrane helix</keyword>
<dbReference type="KEGG" id="ceu:A7L45_03250"/>
<evidence type="ECO:0000256" key="5">
    <source>
        <dbReference type="ARBA" id="ARBA00022989"/>
    </source>
</evidence>
<dbReference type="OrthoDB" id="9815217at2"/>
<keyword evidence="6 7" id="KW-0472">Membrane</keyword>
<dbReference type="InterPro" id="IPR036737">
    <property type="entry name" value="OmpA-like_sf"/>
</dbReference>
<evidence type="ECO:0000256" key="6">
    <source>
        <dbReference type="ARBA" id="ARBA00023136"/>
    </source>
</evidence>
<dbReference type="PANTHER" id="PTHR30329:SF21">
    <property type="entry name" value="LIPOPROTEIN YIAD-RELATED"/>
    <property type="match status" value="1"/>
</dbReference>
<dbReference type="SUPFAM" id="SSF103088">
    <property type="entry name" value="OmpA-like"/>
    <property type="match status" value="1"/>
</dbReference>
<evidence type="ECO:0000256" key="1">
    <source>
        <dbReference type="ARBA" id="ARBA00004162"/>
    </source>
</evidence>
<proteinExistence type="inferred from homology"/>
<dbReference type="Gene3D" id="3.30.1330.60">
    <property type="entry name" value="OmpA-like domain"/>
    <property type="match status" value="1"/>
</dbReference>
<dbReference type="InterPro" id="IPR006665">
    <property type="entry name" value="OmpA-like"/>
</dbReference>
<evidence type="ECO:0000313" key="10">
    <source>
        <dbReference type="EMBL" id="APC39149.1"/>
    </source>
</evidence>
<dbReference type="EMBL" id="CP015756">
    <property type="protein sequence ID" value="APC39149.1"/>
    <property type="molecule type" value="Genomic_DNA"/>
</dbReference>
<name>A0A1J0GCU1_9CLOT</name>
<evidence type="ECO:0000259" key="9">
    <source>
        <dbReference type="PROSITE" id="PS51123"/>
    </source>
</evidence>
<dbReference type="InterPro" id="IPR050330">
    <property type="entry name" value="Bact_OuterMem_StrucFunc"/>
</dbReference>
<sequence length="242" mass="26613">MRKKKEHSEEHVDESWLLPYSDMLTLLVALFIVMFAMSQVDKAKLQKVSSQFNIIFSGGTGILQSDSGTIASIDPSSSASSASSLEQNTMISLKNTLDKEISNNGYSGHIKVAVNKDGLDISIEAIALFASGDASVLKNVTPLLLKISAMLKNLHNDIKIAGYTDNKPINNSKFRSNWDLSSIRAINVMTYMVNSGGLNPKNVSIQAYGEYNPKYDNSTEANRAKNRRVEIFVARKYPVATK</sequence>
<dbReference type="CDD" id="cd07185">
    <property type="entry name" value="OmpA_C-like"/>
    <property type="match status" value="1"/>
</dbReference>
<dbReference type="Pfam" id="PF00691">
    <property type="entry name" value="OmpA"/>
    <property type="match status" value="1"/>
</dbReference>
<evidence type="ECO:0000256" key="4">
    <source>
        <dbReference type="ARBA" id="ARBA00022692"/>
    </source>
</evidence>
<protein>
    <submittedName>
        <fullName evidence="10">Chemotaxis protein MotB</fullName>
    </submittedName>
</protein>
<keyword evidence="11" id="KW-1185">Reference proteome</keyword>
<evidence type="ECO:0000256" key="8">
    <source>
        <dbReference type="SAM" id="Phobius"/>
    </source>
</evidence>
<reference evidence="11" key="1">
    <citation type="journal article" date="2016" name="Front. Microbiol.">
        <title>Complete Genome Sequence of Clostridium estertheticum DSM 8809, a Microbe Identified in Spoiled Vacuum Packed Beef.</title>
        <authorList>
            <person name="Yu Z."/>
            <person name="Gunn L."/>
            <person name="Brennan E."/>
            <person name="Reid R."/>
            <person name="Wall P.G."/>
            <person name="Gaora O.P."/>
            <person name="Hurley D."/>
            <person name="Bolton D."/>
            <person name="Fanning S."/>
        </authorList>
    </citation>
    <scope>NUCLEOTIDE SEQUENCE [LARGE SCALE GENOMIC DNA]</scope>
    <source>
        <strain evidence="11">DSM 8809</strain>
    </source>
</reference>
<dbReference type="Proteomes" id="UP000182569">
    <property type="component" value="Chromosome"/>
</dbReference>
<dbReference type="InterPro" id="IPR025713">
    <property type="entry name" value="MotB-like_N_dom"/>
</dbReference>
<evidence type="ECO:0000256" key="2">
    <source>
        <dbReference type="ARBA" id="ARBA00008914"/>
    </source>
</evidence>
<dbReference type="RefSeq" id="WP_071611445.1">
    <property type="nucleotide sequence ID" value="NZ_CP015756.1"/>
</dbReference>
<keyword evidence="4 8" id="KW-0812">Transmembrane</keyword>
<dbReference type="PANTHER" id="PTHR30329">
    <property type="entry name" value="STATOR ELEMENT OF FLAGELLAR MOTOR COMPLEX"/>
    <property type="match status" value="1"/>
</dbReference>